<sequence length="90" mass="10127">MLRRGSRERKSREKEEELCVSGRDRRLDNPDRRRSRDRRLDNPDGGLVPGVRRDGGLVLPDGSLVPSGRETLIFGPEKPPILVRGPNSLS</sequence>
<keyword evidence="3" id="KW-1185">Reference proteome</keyword>
<accession>A0AA86SUI1</accession>
<dbReference type="Proteomes" id="UP001189624">
    <property type="component" value="Chromosome 6"/>
</dbReference>
<feature type="compositionally biased region" description="Basic and acidic residues" evidence="1">
    <location>
        <begin position="8"/>
        <end position="42"/>
    </location>
</feature>
<gene>
    <name evidence="2" type="ORF">AYBTSS11_LOCUS20732</name>
</gene>
<dbReference type="Gramene" id="rna-AYBTSS11_LOCUS20732">
    <property type="protein sequence ID" value="CAJ1965234.1"/>
    <property type="gene ID" value="gene-AYBTSS11_LOCUS20732"/>
</dbReference>
<evidence type="ECO:0000256" key="1">
    <source>
        <dbReference type="SAM" id="MobiDB-lite"/>
    </source>
</evidence>
<reference evidence="2" key="1">
    <citation type="submission" date="2023-10" db="EMBL/GenBank/DDBJ databases">
        <authorList>
            <person name="Domelevo Entfellner J.-B."/>
        </authorList>
    </citation>
    <scope>NUCLEOTIDE SEQUENCE</scope>
</reference>
<dbReference type="EMBL" id="OY731403">
    <property type="protein sequence ID" value="CAJ1965234.1"/>
    <property type="molecule type" value="Genomic_DNA"/>
</dbReference>
<name>A0AA86SUI1_9FABA</name>
<proteinExistence type="predicted"/>
<dbReference type="AlphaFoldDB" id="A0AA86SUI1"/>
<feature type="region of interest" description="Disordered" evidence="1">
    <location>
        <begin position="1"/>
        <end position="63"/>
    </location>
</feature>
<evidence type="ECO:0000313" key="2">
    <source>
        <dbReference type="EMBL" id="CAJ1965234.1"/>
    </source>
</evidence>
<organism evidence="2 3">
    <name type="scientific">Sphenostylis stenocarpa</name>
    <dbReference type="NCBI Taxonomy" id="92480"/>
    <lineage>
        <taxon>Eukaryota</taxon>
        <taxon>Viridiplantae</taxon>
        <taxon>Streptophyta</taxon>
        <taxon>Embryophyta</taxon>
        <taxon>Tracheophyta</taxon>
        <taxon>Spermatophyta</taxon>
        <taxon>Magnoliopsida</taxon>
        <taxon>eudicotyledons</taxon>
        <taxon>Gunneridae</taxon>
        <taxon>Pentapetalae</taxon>
        <taxon>rosids</taxon>
        <taxon>fabids</taxon>
        <taxon>Fabales</taxon>
        <taxon>Fabaceae</taxon>
        <taxon>Papilionoideae</taxon>
        <taxon>50 kb inversion clade</taxon>
        <taxon>NPAAA clade</taxon>
        <taxon>indigoferoid/millettioid clade</taxon>
        <taxon>Phaseoleae</taxon>
        <taxon>Sphenostylis</taxon>
    </lineage>
</organism>
<protein>
    <submittedName>
        <fullName evidence="2">Uncharacterized protein</fullName>
    </submittedName>
</protein>
<evidence type="ECO:0000313" key="3">
    <source>
        <dbReference type="Proteomes" id="UP001189624"/>
    </source>
</evidence>